<dbReference type="STRING" id="1437425.CSEC_1005"/>
<dbReference type="AlphaFoldDB" id="A0A090CYS2"/>
<dbReference type="EMBL" id="CCEJ010000004">
    <property type="protein sequence ID" value="CDR33832.1"/>
    <property type="molecule type" value="Genomic_DNA"/>
</dbReference>
<dbReference type="RefSeq" id="WP_041017373.1">
    <property type="nucleotide sequence ID" value="NZ_CCEJ010000004.1"/>
</dbReference>
<proteinExistence type="predicted"/>
<organism evidence="1 2">
    <name type="scientific">Candidatus Criblamydia sequanensis CRIB-18</name>
    <dbReference type="NCBI Taxonomy" id="1437425"/>
    <lineage>
        <taxon>Bacteria</taxon>
        <taxon>Pseudomonadati</taxon>
        <taxon>Chlamydiota</taxon>
        <taxon>Chlamydiia</taxon>
        <taxon>Parachlamydiales</taxon>
        <taxon>Candidatus Criblamydiaceae</taxon>
        <taxon>Candidatus Criblamydia</taxon>
    </lineage>
</organism>
<reference evidence="1" key="1">
    <citation type="submission" date="2013-12" db="EMBL/GenBank/DDBJ databases">
        <authorList>
            <person name="Linke B."/>
        </authorList>
    </citation>
    <scope>NUCLEOTIDE SEQUENCE [LARGE SCALE GENOMIC DNA]</scope>
    <source>
        <strain evidence="1">CRIB-18</strain>
    </source>
</reference>
<name>A0A090CYS2_9BACT</name>
<gene>
    <name evidence="1" type="ORF">CSEC_1005</name>
</gene>
<accession>A0A090CYS2</accession>
<protein>
    <submittedName>
        <fullName evidence="1">Uncharacterized protein</fullName>
    </submittedName>
</protein>
<dbReference type="Proteomes" id="UP000031552">
    <property type="component" value="Unassembled WGS sequence"/>
</dbReference>
<reference evidence="1" key="2">
    <citation type="submission" date="2014-09" db="EMBL/GenBank/DDBJ databases">
        <title>Criblamydia sequanensis harbors a mega-plasmid encoding arsenite resistance.</title>
        <authorList>
            <person name="Bertelli C."/>
            <person name="Goesmann A."/>
            <person name="Greub G."/>
        </authorList>
    </citation>
    <scope>NUCLEOTIDE SEQUENCE [LARGE SCALE GENOMIC DNA]</scope>
    <source>
        <strain evidence="1">CRIB-18</strain>
    </source>
</reference>
<keyword evidence="2" id="KW-1185">Reference proteome</keyword>
<evidence type="ECO:0000313" key="1">
    <source>
        <dbReference type="EMBL" id="CDR33832.1"/>
    </source>
</evidence>
<sequence>MEKDFHEKYRKMLDGKHACYVIITCDEPDDVGRMNVNFSFDGDPALAAFLIDGAKNHLEEENEEIPLFS</sequence>
<comment type="caution">
    <text evidence="1">The sequence shown here is derived from an EMBL/GenBank/DDBJ whole genome shotgun (WGS) entry which is preliminary data.</text>
</comment>
<dbReference type="eggNOG" id="ENOG5033F9Y">
    <property type="taxonomic scope" value="Bacteria"/>
</dbReference>
<dbReference type="OrthoDB" id="18168at2"/>
<evidence type="ECO:0000313" key="2">
    <source>
        <dbReference type="Proteomes" id="UP000031552"/>
    </source>
</evidence>